<gene>
    <name evidence="3" type="ordered locus">BLASA_5013</name>
</gene>
<sequence>MTISEAMSLWATDTDVVRRYRSSMPVSARTVAAELRRRVPGLGSKKQHKLLYYCQGHHLAAVGKPLFRESVSAWDMGPVVGQLWYEEKTGVPSLPTMSEELTEAQLNTIGYVVSRYGALSGTDLEHLTHSESPWLDADRDRRPHESVRIPEQALRSYFEASDDCEDDDATPPPDSQSVRNWLAGVDPENATRPKPQDTVEGLRRYLPRRG</sequence>
<feature type="domain" description="Antitoxin SocA-like Panacea" evidence="2">
    <location>
        <begin position="49"/>
        <end position="134"/>
    </location>
</feature>
<dbReference type="KEGG" id="bsd:BLASA_5013"/>
<dbReference type="Proteomes" id="UP000007517">
    <property type="component" value="Chromosome"/>
</dbReference>
<dbReference type="OrthoDB" id="9799173at2"/>
<dbReference type="eggNOG" id="COG3600">
    <property type="taxonomic scope" value="Bacteria"/>
</dbReference>
<reference evidence="3 4" key="1">
    <citation type="journal article" date="2012" name="J. Bacteriol.">
        <title>Genome Sequence of Blastococcus saxobsidens DD2, a Stone-Inhabiting Bacterium.</title>
        <authorList>
            <person name="Chouaia B."/>
            <person name="Crotti E."/>
            <person name="Brusetti L."/>
            <person name="Daffonchio D."/>
            <person name="Essoussi I."/>
            <person name="Nouioui I."/>
            <person name="Sbissi I."/>
            <person name="Ghodhbane-Gtari F."/>
            <person name="Gtari M."/>
            <person name="Vacherie B."/>
            <person name="Barbe V."/>
            <person name="Medigue C."/>
            <person name="Gury J."/>
            <person name="Pujic P."/>
            <person name="Normand P."/>
        </authorList>
    </citation>
    <scope>NUCLEOTIDE SEQUENCE [LARGE SCALE GENOMIC DNA]</scope>
    <source>
        <strain evidence="3 4">DD2</strain>
    </source>
</reference>
<keyword evidence="4" id="KW-1185">Reference proteome</keyword>
<dbReference type="Pfam" id="PF13274">
    <property type="entry name" value="SocA_Panacea"/>
    <property type="match status" value="1"/>
</dbReference>
<evidence type="ECO:0000256" key="1">
    <source>
        <dbReference type="SAM" id="MobiDB-lite"/>
    </source>
</evidence>
<evidence type="ECO:0000259" key="2">
    <source>
        <dbReference type="Pfam" id="PF13274"/>
    </source>
</evidence>
<feature type="compositionally biased region" description="Basic and acidic residues" evidence="1">
    <location>
        <begin position="189"/>
        <end position="203"/>
    </location>
</feature>
<feature type="compositionally biased region" description="Acidic residues" evidence="1">
    <location>
        <begin position="160"/>
        <end position="169"/>
    </location>
</feature>
<reference evidence="4" key="2">
    <citation type="submission" date="2012-02" db="EMBL/GenBank/DDBJ databases">
        <title>Complete genome sequence of Blastococcus saxobsidens strain DD2.</title>
        <authorList>
            <person name="Genoscope."/>
        </authorList>
    </citation>
    <scope>NUCLEOTIDE SEQUENCE [LARGE SCALE GENOMIC DNA]</scope>
    <source>
        <strain evidence="4">DD2</strain>
    </source>
</reference>
<evidence type="ECO:0000313" key="4">
    <source>
        <dbReference type="Proteomes" id="UP000007517"/>
    </source>
</evidence>
<protein>
    <recommendedName>
        <fullName evidence="2">Antitoxin SocA-like Panacea domain-containing protein</fullName>
    </recommendedName>
</protein>
<dbReference type="STRING" id="1146883.BLASA_5013"/>
<organism evidence="3 4">
    <name type="scientific">Blastococcus saxobsidens (strain DD2)</name>
    <dbReference type="NCBI Taxonomy" id="1146883"/>
    <lineage>
        <taxon>Bacteria</taxon>
        <taxon>Bacillati</taxon>
        <taxon>Actinomycetota</taxon>
        <taxon>Actinomycetes</taxon>
        <taxon>Geodermatophilales</taxon>
        <taxon>Geodermatophilaceae</taxon>
        <taxon>Blastococcus</taxon>
    </lineage>
</organism>
<evidence type="ECO:0000313" key="3">
    <source>
        <dbReference type="EMBL" id="CCG05787.1"/>
    </source>
</evidence>
<dbReference type="InterPro" id="IPR025272">
    <property type="entry name" value="SocA_Panacea"/>
</dbReference>
<dbReference type="AlphaFoldDB" id="H6RV68"/>
<accession>H6RV68</accession>
<feature type="region of interest" description="Disordered" evidence="1">
    <location>
        <begin position="160"/>
        <end position="210"/>
    </location>
</feature>
<dbReference type="EMBL" id="FO117623">
    <property type="protein sequence ID" value="CCG05787.1"/>
    <property type="molecule type" value="Genomic_DNA"/>
</dbReference>
<name>H6RV68_BLASD</name>
<proteinExistence type="predicted"/>
<dbReference type="HOGENOM" id="CLU_109686_0_0_11"/>